<evidence type="ECO:0000313" key="3">
    <source>
        <dbReference type="Proteomes" id="UP001482620"/>
    </source>
</evidence>
<keyword evidence="1" id="KW-0812">Transmembrane</keyword>
<organism evidence="2 3">
    <name type="scientific">Ilyodon furcidens</name>
    <name type="common">goldbreast splitfin</name>
    <dbReference type="NCBI Taxonomy" id="33524"/>
    <lineage>
        <taxon>Eukaryota</taxon>
        <taxon>Metazoa</taxon>
        <taxon>Chordata</taxon>
        <taxon>Craniata</taxon>
        <taxon>Vertebrata</taxon>
        <taxon>Euteleostomi</taxon>
        <taxon>Actinopterygii</taxon>
        <taxon>Neopterygii</taxon>
        <taxon>Teleostei</taxon>
        <taxon>Neoteleostei</taxon>
        <taxon>Acanthomorphata</taxon>
        <taxon>Ovalentaria</taxon>
        <taxon>Atherinomorphae</taxon>
        <taxon>Cyprinodontiformes</taxon>
        <taxon>Goodeidae</taxon>
        <taxon>Ilyodon</taxon>
    </lineage>
</organism>
<evidence type="ECO:0000256" key="1">
    <source>
        <dbReference type="SAM" id="Phobius"/>
    </source>
</evidence>
<gene>
    <name evidence="2" type="ORF">ILYODFUR_030015</name>
</gene>
<sequence>MTAYYPPLFGVLCRGGGPVRGGSGLRVLYGRAGVAGLGGCIGPLSLMLRWGLLVCWVVPGGWCVLGVGAPDQCMEGCVVLLWGELQLGLAPSFLLGWHECWWFCISGGGVWPLCCVCCGLFLPPFCLLGWCLFLGHGGGRGRASLGLLDCLAAPGGLGPIVCASFTRWMCLCLRPLLELCERGCLLRSAVELAPWESILPCSPSLLITGHLPPPTPSHYHSYRALGCRCVIGVLQGISIIAVPWQPVPQFYCTT</sequence>
<dbReference type="EMBL" id="JAHRIQ010027544">
    <property type="protein sequence ID" value="MEQ2230509.1"/>
    <property type="molecule type" value="Genomic_DNA"/>
</dbReference>
<keyword evidence="1" id="KW-1133">Transmembrane helix</keyword>
<feature type="transmembrane region" description="Helical" evidence="1">
    <location>
        <begin position="79"/>
        <end position="98"/>
    </location>
</feature>
<dbReference type="Proteomes" id="UP001482620">
    <property type="component" value="Unassembled WGS sequence"/>
</dbReference>
<keyword evidence="3" id="KW-1185">Reference proteome</keyword>
<reference evidence="2 3" key="1">
    <citation type="submission" date="2021-06" db="EMBL/GenBank/DDBJ databases">
        <authorList>
            <person name="Palmer J.M."/>
        </authorList>
    </citation>
    <scope>NUCLEOTIDE SEQUENCE [LARGE SCALE GENOMIC DNA]</scope>
    <source>
        <strain evidence="3">if_2019</strain>
        <tissue evidence="2">Muscle</tissue>
    </source>
</reference>
<feature type="transmembrane region" description="Helical" evidence="1">
    <location>
        <begin position="47"/>
        <end position="67"/>
    </location>
</feature>
<accession>A0ABV0TC72</accession>
<feature type="transmembrane region" description="Helical" evidence="1">
    <location>
        <begin position="110"/>
        <end position="134"/>
    </location>
</feature>
<name>A0ABV0TC72_9TELE</name>
<evidence type="ECO:0000313" key="2">
    <source>
        <dbReference type="EMBL" id="MEQ2230509.1"/>
    </source>
</evidence>
<proteinExistence type="predicted"/>
<protein>
    <submittedName>
        <fullName evidence="2">Uncharacterized protein</fullName>
    </submittedName>
</protein>
<keyword evidence="1" id="KW-0472">Membrane</keyword>
<comment type="caution">
    <text evidence="2">The sequence shown here is derived from an EMBL/GenBank/DDBJ whole genome shotgun (WGS) entry which is preliminary data.</text>
</comment>